<evidence type="ECO:0000256" key="2">
    <source>
        <dbReference type="ARBA" id="ARBA00022617"/>
    </source>
</evidence>
<dbReference type="SUPFAM" id="SSF48264">
    <property type="entry name" value="Cytochrome P450"/>
    <property type="match status" value="1"/>
</dbReference>
<keyword evidence="6" id="KW-0503">Monooxygenase</keyword>
<dbReference type="GO" id="GO:0004497">
    <property type="term" value="F:monooxygenase activity"/>
    <property type="evidence" value="ECO:0007669"/>
    <property type="project" value="UniProtKB-KW"/>
</dbReference>
<evidence type="ECO:0000256" key="4">
    <source>
        <dbReference type="ARBA" id="ARBA00023002"/>
    </source>
</evidence>
<dbReference type="AlphaFoldDB" id="A0AAD5CTL5"/>
<keyword evidence="3" id="KW-0479">Metal-binding</keyword>
<keyword evidence="9" id="KW-1185">Reference proteome</keyword>
<gene>
    <name evidence="8" type="ORF">M8C21_014131</name>
</gene>
<evidence type="ECO:0000256" key="1">
    <source>
        <dbReference type="ARBA" id="ARBA00010617"/>
    </source>
</evidence>
<dbReference type="GO" id="GO:0005506">
    <property type="term" value="F:iron ion binding"/>
    <property type="evidence" value="ECO:0007669"/>
    <property type="project" value="InterPro"/>
</dbReference>
<reference evidence="8" key="1">
    <citation type="submission" date="2022-06" db="EMBL/GenBank/DDBJ databases">
        <title>Uncovering the hologenomic basis of an extraordinary plant invasion.</title>
        <authorList>
            <person name="Bieker V.C."/>
            <person name="Martin M.D."/>
            <person name="Gilbert T."/>
            <person name="Hodgins K."/>
            <person name="Battlay P."/>
            <person name="Petersen B."/>
            <person name="Wilson J."/>
        </authorList>
    </citation>
    <scope>NUCLEOTIDE SEQUENCE</scope>
    <source>
        <strain evidence="8">AA19_3_7</strain>
        <tissue evidence="8">Leaf</tissue>
    </source>
</reference>
<evidence type="ECO:0000256" key="5">
    <source>
        <dbReference type="ARBA" id="ARBA00023004"/>
    </source>
</evidence>
<dbReference type="GO" id="GO:0016705">
    <property type="term" value="F:oxidoreductase activity, acting on paired donors, with incorporation or reduction of molecular oxygen"/>
    <property type="evidence" value="ECO:0007669"/>
    <property type="project" value="InterPro"/>
</dbReference>
<dbReference type="PANTHER" id="PTHR47950">
    <property type="entry name" value="CYTOCHROME P450, FAMILY 76, SUBFAMILY C, POLYPEPTIDE 5-RELATED"/>
    <property type="match status" value="1"/>
</dbReference>
<dbReference type="EMBL" id="JAMZMK010006995">
    <property type="protein sequence ID" value="KAI7746315.1"/>
    <property type="molecule type" value="Genomic_DNA"/>
</dbReference>
<sequence length="72" mass="8174">MAEVLCNPHTMIKAKEELEEVVGQGKIVKEDDVLRLPYLLCIVKETSRLHPPAPIPLPRKVDKQVQPMDTPF</sequence>
<keyword evidence="4" id="KW-0560">Oxidoreductase</keyword>
<organism evidence="8 9">
    <name type="scientific">Ambrosia artemisiifolia</name>
    <name type="common">Common ragweed</name>
    <dbReference type="NCBI Taxonomy" id="4212"/>
    <lineage>
        <taxon>Eukaryota</taxon>
        <taxon>Viridiplantae</taxon>
        <taxon>Streptophyta</taxon>
        <taxon>Embryophyta</taxon>
        <taxon>Tracheophyta</taxon>
        <taxon>Spermatophyta</taxon>
        <taxon>Magnoliopsida</taxon>
        <taxon>eudicotyledons</taxon>
        <taxon>Gunneridae</taxon>
        <taxon>Pentapetalae</taxon>
        <taxon>asterids</taxon>
        <taxon>campanulids</taxon>
        <taxon>Asterales</taxon>
        <taxon>Asteraceae</taxon>
        <taxon>Asteroideae</taxon>
        <taxon>Heliantheae alliance</taxon>
        <taxon>Heliantheae</taxon>
        <taxon>Ambrosia</taxon>
    </lineage>
</organism>
<evidence type="ECO:0000256" key="7">
    <source>
        <dbReference type="SAM" id="MobiDB-lite"/>
    </source>
</evidence>
<evidence type="ECO:0000313" key="8">
    <source>
        <dbReference type="EMBL" id="KAI7746315.1"/>
    </source>
</evidence>
<comment type="caution">
    <text evidence="8">The sequence shown here is derived from an EMBL/GenBank/DDBJ whole genome shotgun (WGS) entry which is preliminary data.</text>
</comment>
<dbReference type="Pfam" id="PF00067">
    <property type="entry name" value="p450"/>
    <property type="match status" value="1"/>
</dbReference>
<keyword evidence="2" id="KW-0349">Heme</keyword>
<comment type="similarity">
    <text evidence="1">Belongs to the cytochrome P450 family.</text>
</comment>
<dbReference type="GO" id="GO:0020037">
    <property type="term" value="F:heme binding"/>
    <property type="evidence" value="ECO:0007669"/>
    <property type="project" value="InterPro"/>
</dbReference>
<evidence type="ECO:0000256" key="3">
    <source>
        <dbReference type="ARBA" id="ARBA00022723"/>
    </source>
</evidence>
<dbReference type="InterPro" id="IPR001128">
    <property type="entry name" value="Cyt_P450"/>
</dbReference>
<name>A0AAD5CTL5_AMBAR</name>
<dbReference type="PANTHER" id="PTHR47950:SF4">
    <property type="entry name" value="GERANIOL 8-HYDROXYLASE-LIKE"/>
    <property type="match status" value="1"/>
</dbReference>
<proteinExistence type="inferred from homology"/>
<keyword evidence="5" id="KW-0408">Iron</keyword>
<dbReference type="Gene3D" id="1.10.630.10">
    <property type="entry name" value="Cytochrome P450"/>
    <property type="match status" value="1"/>
</dbReference>
<accession>A0AAD5CTL5</accession>
<feature type="region of interest" description="Disordered" evidence="7">
    <location>
        <begin position="53"/>
        <end position="72"/>
    </location>
</feature>
<evidence type="ECO:0000256" key="6">
    <source>
        <dbReference type="ARBA" id="ARBA00023033"/>
    </source>
</evidence>
<evidence type="ECO:0000313" key="9">
    <source>
        <dbReference type="Proteomes" id="UP001206925"/>
    </source>
</evidence>
<protein>
    <submittedName>
        <fullName evidence="8">Uncharacterized protein</fullName>
    </submittedName>
</protein>
<dbReference type="InterPro" id="IPR036396">
    <property type="entry name" value="Cyt_P450_sf"/>
</dbReference>
<dbReference type="Proteomes" id="UP001206925">
    <property type="component" value="Unassembled WGS sequence"/>
</dbReference>